<gene>
    <name evidence="3" type="ORF">L596_009340</name>
</gene>
<reference evidence="3 4" key="2">
    <citation type="journal article" date="2019" name="G3 (Bethesda)">
        <title>Hybrid Assembly of the Genome of the Entomopathogenic Nematode Steinernema carpocapsae Identifies the X-Chromosome.</title>
        <authorList>
            <person name="Serra L."/>
            <person name="Macchietto M."/>
            <person name="Macias-Munoz A."/>
            <person name="McGill C.J."/>
            <person name="Rodriguez I.M."/>
            <person name="Rodriguez B."/>
            <person name="Murad R."/>
            <person name="Mortazavi A."/>
        </authorList>
    </citation>
    <scope>NUCLEOTIDE SEQUENCE [LARGE SCALE GENOMIC DNA]</scope>
    <source>
        <strain evidence="3 4">ALL</strain>
    </source>
</reference>
<evidence type="ECO:0000259" key="2">
    <source>
        <dbReference type="PROSITE" id="PS00028"/>
    </source>
</evidence>
<accession>A0A4U5PFV3</accession>
<dbReference type="Proteomes" id="UP000298663">
    <property type="component" value="Unassembled WGS sequence"/>
</dbReference>
<dbReference type="EMBL" id="AZBU02000002">
    <property type="protein sequence ID" value="TKR95131.1"/>
    <property type="molecule type" value="Genomic_DNA"/>
</dbReference>
<feature type="compositionally biased region" description="Basic residues" evidence="1">
    <location>
        <begin position="361"/>
        <end position="370"/>
    </location>
</feature>
<evidence type="ECO:0000256" key="1">
    <source>
        <dbReference type="SAM" id="MobiDB-lite"/>
    </source>
</evidence>
<reference evidence="3 4" key="1">
    <citation type="journal article" date="2015" name="Genome Biol.">
        <title>Comparative genomics of Steinernema reveals deeply conserved gene regulatory networks.</title>
        <authorList>
            <person name="Dillman A.R."/>
            <person name="Macchietto M."/>
            <person name="Porter C.F."/>
            <person name="Rogers A."/>
            <person name="Williams B."/>
            <person name="Antoshechkin I."/>
            <person name="Lee M.M."/>
            <person name="Goodwin Z."/>
            <person name="Lu X."/>
            <person name="Lewis E.E."/>
            <person name="Goodrich-Blair H."/>
            <person name="Stock S.P."/>
            <person name="Adams B.J."/>
            <person name="Sternberg P.W."/>
            <person name="Mortazavi A."/>
        </authorList>
    </citation>
    <scope>NUCLEOTIDE SEQUENCE [LARGE SCALE GENOMIC DNA]</scope>
    <source>
        <strain evidence="3 4">ALL</strain>
    </source>
</reference>
<dbReference type="PROSITE" id="PS00028">
    <property type="entry name" value="ZINC_FINGER_C2H2_1"/>
    <property type="match status" value="1"/>
</dbReference>
<dbReference type="SMART" id="SM00355">
    <property type="entry name" value="ZnF_C2H2"/>
    <property type="match status" value="4"/>
</dbReference>
<feature type="compositionally biased region" description="Basic and acidic residues" evidence="1">
    <location>
        <begin position="324"/>
        <end position="360"/>
    </location>
</feature>
<feature type="region of interest" description="Disordered" evidence="1">
    <location>
        <begin position="324"/>
        <end position="442"/>
    </location>
</feature>
<protein>
    <recommendedName>
        <fullName evidence="2">C2H2-type domain-containing protein</fullName>
    </recommendedName>
</protein>
<comment type="caution">
    <text evidence="3">The sequence shown here is derived from an EMBL/GenBank/DDBJ whole genome shotgun (WGS) entry which is preliminary data.</text>
</comment>
<name>A0A4U5PFV3_STECR</name>
<evidence type="ECO:0000313" key="3">
    <source>
        <dbReference type="EMBL" id="TKR95131.1"/>
    </source>
</evidence>
<dbReference type="InterPro" id="IPR013087">
    <property type="entry name" value="Znf_C2H2_type"/>
</dbReference>
<organism evidence="3 4">
    <name type="scientific">Steinernema carpocapsae</name>
    <name type="common">Entomopathogenic nematode</name>
    <dbReference type="NCBI Taxonomy" id="34508"/>
    <lineage>
        <taxon>Eukaryota</taxon>
        <taxon>Metazoa</taxon>
        <taxon>Ecdysozoa</taxon>
        <taxon>Nematoda</taxon>
        <taxon>Chromadorea</taxon>
        <taxon>Rhabditida</taxon>
        <taxon>Tylenchina</taxon>
        <taxon>Panagrolaimomorpha</taxon>
        <taxon>Strongyloidoidea</taxon>
        <taxon>Steinernematidae</taxon>
        <taxon>Steinernema</taxon>
    </lineage>
</organism>
<proteinExistence type="predicted"/>
<feature type="domain" description="C2H2-type" evidence="2">
    <location>
        <begin position="235"/>
        <end position="258"/>
    </location>
</feature>
<evidence type="ECO:0000313" key="4">
    <source>
        <dbReference type="Proteomes" id="UP000298663"/>
    </source>
</evidence>
<feature type="compositionally biased region" description="Basic and acidic residues" evidence="1">
    <location>
        <begin position="371"/>
        <end position="415"/>
    </location>
</feature>
<keyword evidence="4" id="KW-1185">Reference proteome</keyword>
<sequence length="442" mass="52241">MPKERLQLFIETQNPDIFTLPKFRGLKTEEKVDFLVYHHFRFQPEAVKEFIAGFSPEKMALLEEFSREATIPRIERMIAHVRLQKMKAKKKYLAAVFECQTCHKQYRGCLNDLRKHVGMHVPILVDCVLEGCDGRLLTYDSLLGHLKTYHGLKISDLEAHNYHELQLRKAKYFREADKHLEKLFPPESFVAFADRRRRSEAKLEDSRCHKCEDEVKSILQRRRHVAEHLNLFQQCILDDCEECFWLPSDLVLHLMRHHEKRLVDLTEDELFDYKTFKISFNETIKEEVPKFFSTKEISALDSTFEVKPQLTRWELCQLRKAKMEPKQETKETMKKEPKEKDVKELKVKKEQNENKETTKKEPKKTKARKEKVKEEPKEKNATKLKEAIKYELPEELTKGGDVDELREVKIIKGEPMEIEEESSAAGNGEPDSQYECPVFEEN</sequence>
<dbReference type="AlphaFoldDB" id="A0A4U5PFV3"/>